<organism evidence="1 2">
    <name type="scientific">Brevundimonas variabilis</name>
    <dbReference type="NCBI Taxonomy" id="74312"/>
    <lineage>
        <taxon>Bacteria</taxon>
        <taxon>Pseudomonadati</taxon>
        <taxon>Pseudomonadota</taxon>
        <taxon>Alphaproteobacteria</taxon>
        <taxon>Caulobacterales</taxon>
        <taxon>Caulobacteraceae</taxon>
        <taxon>Brevundimonas</taxon>
    </lineage>
</organism>
<protein>
    <submittedName>
        <fullName evidence="1">Uncharacterized protein</fullName>
    </submittedName>
</protein>
<dbReference type="AlphaFoldDB" id="A0A7W9FER7"/>
<sequence length="462" mass="49983">MAGLSVAHLAALAQMIERVPDATLEKLSVAVMSMPGEKADELARVLADETKDRKRRFRVLRPILPMFRPRADGVEAIRFPAAVLPRLWKAASAKEKSWLPKLDNDPLTGQPLDPAIADAVASRICLAAAAAVRDRPDVIWPDNGMSSSDRQASLAALAGVCDLASLAARGLPSLTVWIGRPNEDQLAELRLLVRDAAAVAPEGAQRLLEILFAHLEDPSRILRLVVHASTAAGREIFLFDSELAVFVTRLIKTVEDRVARISTYRGDGGPDPFAVLRDDIAWCATVLNELDLTIQMQPGGVWGKQARDARLRVNATLHKLLSKAEATVEKALPTAKIQGSGRIARTTPMLDVAVPSEAREAALASLALVRAVRSSASVFGSETLRYKVLQTLTDRLATYADQALDRINRNDVANVEQARQIVLMVADFLTTLEAIDEAKTVRRRVAVAGAPMGHNDPSRGAA</sequence>
<gene>
    <name evidence="1" type="ORF">GGR13_000201</name>
</gene>
<keyword evidence="2" id="KW-1185">Reference proteome</keyword>
<proteinExistence type="predicted"/>
<dbReference type="EMBL" id="JACHOR010000001">
    <property type="protein sequence ID" value="MBB5744629.1"/>
    <property type="molecule type" value="Genomic_DNA"/>
</dbReference>
<comment type="caution">
    <text evidence="1">The sequence shown here is derived from an EMBL/GenBank/DDBJ whole genome shotgun (WGS) entry which is preliminary data.</text>
</comment>
<evidence type="ECO:0000313" key="2">
    <source>
        <dbReference type="Proteomes" id="UP000545037"/>
    </source>
</evidence>
<evidence type="ECO:0000313" key="1">
    <source>
        <dbReference type="EMBL" id="MBB5744629.1"/>
    </source>
</evidence>
<dbReference type="RefSeq" id="WP_183211607.1">
    <property type="nucleotide sequence ID" value="NZ_JACHOR010000001.1"/>
</dbReference>
<name>A0A7W9FER7_9CAUL</name>
<accession>A0A7W9FER7</accession>
<reference evidence="1 2" key="1">
    <citation type="submission" date="2020-08" db="EMBL/GenBank/DDBJ databases">
        <title>Genomic Encyclopedia of Type Strains, Phase IV (KMG-IV): sequencing the most valuable type-strain genomes for metagenomic binning, comparative biology and taxonomic classification.</title>
        <authorList>
            <person name="Goeker M."/>
        </authorList>
    </citation>
    <scope>NUCLEOTIDE SEQUENCE [LARGE SCALE GENOMIC DNA]</scope>
    <source>
        <strain evidence="1 2">DSM 4737</strain>
    </source>
</reference>
<dbReference type="Proteomes" id="UP000545037">
    <property type="component" value="Unassembled WGS sequence"/>
</dbReference>